<dbReference type="GO" id="GO:0005886">
    <property type="term" value="C:plasma membrane"/>
    <property type="evidence" value="ECO:0007669"/>
    <property type="project" value="TreeGrafter"/>
</dbReference>
<evidence type="ECO:0000313" key="2">
    <source>
        <dbReference type="EMBL" id="QYZ70735.1"/>
    </source>
</evidence>
<dbReference type="Pfam" id="PF08013">
    <property type="entry name" value="GatZ_KbaZ-like"/>
    <property type="match status" value="1"/>
</dbReference>
<dbReference type="PIRSF" id="PIRSF009264">
    <property type="entry name" value="TagBP_ald_AgaZ"/>
    <property type="match status" value="1"/>
</dbReference>
<dbReference type="InterPro" id="IPR050303">
    <property type="entry name" value="GatZ_KbaZ_carbometab"/>
</dbReference>
<name>A0A8G1ECK1_9RHOB</name>
<dbReference type="Gene3D" id="3.20.20.70">
    <property type="entry name" value="Aldolase class I"/>
    <property type="match status" value="1"/>
</dbReference>
<dbReference type="Proteomes" id="UP000826300">
    <property type="component" value="Chromosome"/>
</dbReference>
<gene>
    <name evidence="2" type="ORF">JO391_04265</name>
</gene>
<dbReference type="InterPro" id="IPR012062">
    <property type="entry name" value="GatZ/KbaZ-like"/>
</dbReference>
<evidence type="ECO:0000313" key="3">
    <source>
        <dbReference type="Proteomes" id="UP000826300"/>
    </source>
</evidence>
<reference evidence="2" key="1">
    <citation type="submission" date="2021-02" db="EMBL/GenBank/DDBJ databases">
        <title>Rhodobacter shimadae sp. nov., an aerobic anoxygenic phototrophic bacterium isolated from a hot spring.</title>
        <authorList>
            <person name="Muramatsu S."/>
            <person name="Haruta S."/>
            <person name="Hirose S."/>
            <person name="Hanada S."/>
        </authorList>
    </citation>
    <scope>NUCLEOTIDE SEQUENCE</scope>
    <source>
        <strain evidence="2">N10</strain>
    </source>
</reference>
<organism evidence="2 3">
    <name type="scientific">Neotabrizicola shimadae</name>
    <dbReference type="NCBI Taxonomy" id="2807096"/>
    <lineage>
        <taxon>Bacteria</taxon>
        <taxon>Pseudomonadati</taxon>
        <taxon>Pseudomonadota</taxon>
        <taxon>Alphaproteobacteria</taxon>
        <taxon>Rhodobacterales</taxon>
        <taxon>Paracoccaceae</taxon>
        <taxon>Neotabrizicola</taxon>
    </lineage>
</organism>
<comment type="pathway">
    <text evidence="1">Carbohydrate metabolism.</text>
</comment>
<protein>
    <submittedName>
        <fullName evidence="2">Class II D-tagatose-bisphosphate aldolase, non-catalytic subunit</fullName>
    </submittedName>
</protein>
<accession>A0A8G1ECK1</accession>
<dbReference type="PANTHER" id="PTHR32502">
    <property type="entry name" value="N-ACETYLGALACTOSAMINE PERMEASE II COMPONENT-RELATED"/>
    <property type="match status" value="1"/>
</dbReference>
<dbReference type="AlphaFoldDB" id="A0A8G1ECK1"/>
<dbReference type="KEGG" id="nsm:JO391_04265"/>
<dbReference type="Gene3D" id="1.10.400.20">
    <property type="entry name" value="putative tagatose 6-phosphate kinase domain like"/>
    <property type="match status" value="1"/>
</dbReference>
<dbReference type="InterPro" id="IPR013785">
    <property type="entry name" value="Aldolase_TIM"/>
</dbReference>
<dbReference type="PANTHER" id="PTHR32502:SF2">
    <property type="entry name" value="D-TAGATOSE-1,6-BISPHOSPHATE ALDOLASE SUBUNIT KBAZ"/>
    <property type="match status" value="1"/>
</dbReference>
<keyword evidence="3" id="KW-1185">Reference proteome</keyword>
<evidence type="ECO:0000256" key="1">
    <source>
        <dbReference type="ARBA" id="ARBA00005007"/>
    </source>
</evidence>
<proteinExistence type="predicted"/>
<dbReference type="GO" id="GO:0009401">
    <property type="term" value="P:phosphoenolpyruvate-dependent sugar phosphotransferase system"/>
    <property type="evidence" value="ECO:0007669"/>
    <property type="project" value="TreeGrafter"/>
</dbReference>
<dbReference type="RefSeq" id="WP_220662952.1">
    <property type="nucleotide sequence ID" value="NZ_CP069370.1"/>
</dbReference>
<dbReference type="GO" id="GO:0005975">
    <property type="term" value="P:carbohydrate metabolic process"/>
    <property type="evidence" value="ECO:0007669"/>
    <property type="project" value="InterPro"/>
</dbReference>
<dbReference type="EMBL" id="CP069370">
    <property type="protein sequence ID" value="QYZ70735.1"/>
    <property type="molecule type" value="Genomic_DNA"/>
</dbReference>
<sequence length="427" mass="45907">MTDILRDVIARNRAGETAAIPSVCTAHPQVITASLMLAERLDRAVVIEATSNQVNQDGGYTGVKPADFIKFVNILADEAKVSRERVLFGGDHLGPQAWRKGEAEIAMAKARVMVADYVKAGFTKIHLDCSEGCKGEVAQLPDEVTAARAADLAAACERAAPTPPLYVVGTEVPPPGGARAGEDGHITPTRPEAAKATLDAHEAAFGEAGLADVLPRVVGLVVQPGVEFSPMSVHRLPMARDPGLKQAVASWPGLCLEAHSTDYQHPEVFPRLAELGFAFQKVGPALTFAWRQAVYALDNLAHMAGWLDGETLPDTMERLMLADPGSWTGHYRGDDADLRVERHFGLADRIRYYWPLPQAQDAVARTFAAFEGRRIPDPLLLQGFAPELLALAEALPGPRPLALAQAAVQQALAPYFFPSQPVPSTRS</sequence>
<dbReference type="SUPFAM" id="SSF51569">
    <property type="entry name" value="Aldolase"/>
    <property type="match status" value="1"/>
</dbReference>